<dbReference type="AlphaFoldDB" id="A0A7M7KB13"/>
<dbReference type="OMA" id="IPLHYCQ"/>
<accession>A0A7M7KB13</accession>
<dbReference type="InterPro" id="IPR017850">
    <property type="entry name" value="Alkaline_phosphatase_core_sf"/>
</dbReference>
<dbReference type="CDD" id="cd16021">
    <property type="entry name" value="ALP_like"/>
    <property type="match status" value="1"/>
</dbReference>
<dbReference type="EnsemblMetazoa" id="XM_022807316">
    <property type="protein sequence ID" value="XP_022663051"/>
    <property type="gene ID" value="LOC111251069"/>
</dbReference>
<dbReference type="PANTHER" id="PTHR10974:SF1">
    <property type="entry name" value="FI08016P-RELATED"/>
    <property type="match status" value="1"/>
</dbReference>
<keyword evidence="3" id="KW-1185">Reference proteome</keyword>
<keyword evidence="1" id="KW-0472">Membrane</keyword>
<protein>
    <submittedName>
        <fullName evidence="2">Uncharacterized protein</fullName>
    </submittedName>
</protein>
<evidence type="ECO:0000256" key="1">
    <source>
        <dbReference type="SAM" id="Phobius"/>
    </source>
</evidence>
<dbReference type="PANTHER" id="PTHR10974">
    <property type="entry name" value="FI08016P-RELATED"/>
    <property type="match status" value="1"/>
</dbReference>
<dbReference type="FunFam" id="3.40.720.10:FF:000017">
    <property type="entry name" value="Predicted protein"/>
    <property type="match status" value="1"/>
</dbReference>
<dbReference type="RefSeq" id="XP_022663050.1">
    <property type="nucleotide sequence ID" value="XM_022807315.1"/>
</dbReference>
<dbReference type="KEGG" id="vde:111251069"/>
<feature type="transmembrane region" description="Helical" evidence="1">
    <location>
        <begin position="9"/>
        <end position="29"/>
    </location>
</feature>
<keyword evidence="1" id="KW-0812">Transmembrane</keyword>
<dbReference type="Proteomes" id="UP000594260">
    <property type="component" value="Unplaced"/>
</dbReference>
<name>A0A7M7KB13_VARDE</name>
<dbReference type="InterPro" id="IPR004245">
    <property type="entry name" value="DUF229"/>
</dbReference>
<organism evidence="2 3">
    <name type="scientific">Varroa destructor</name>
    <name type="common">Honeybee mite</name>
    <dbReference type="NCBI Taxonomy" id="109461"/>
    <lineage>
        <taxon>Eukaryota</taxon>
        <taxon>Metazoa</taxon>
        <taxon>Ecdysozoa</taxon>
        <taxon>Arthropoda</taxon>
        <taxon>Chelicerata</taxon>
        <taxon>Arachnida</taxon>
        <taxon>Acari</taxon>
        <taxon>Parasitiformes</taxon>
        <taxon>Mesostigmata</taxon>
        <taxon>Gamasina</taxon>
        <taxon>Dermanyssoidea</taxon>
        <taxon>Varroidae</taxon>
        <taxon>Varroa</taxon>
    </lineage>
</organism>
<keyword evidence="1" id="KW-1133">Transmembrane helix</keyword>
<dbReference type="Gene3D" id="3.40.720.10">
    <property type="entry name" value="Alkaline Phosphatase, subunit A"/>
    <property type="match status" value="1"/>
</dbReference>
<sequence length="676" mass="77074">MTNVLKQCLYIALGIFTMVTVFITIYTIAKTVSYVKDGHMYQLMRQKIAKFDRGEIRRATLDYLIDQPNCKIPDYPYNSAEAEHHLNQLSLPEACRGPPFLFESVIFPDMDSACVVLYDSPLQQFYPGVQMEHLKCTYKEVLRDTNHDIIDSYFKLKSAEDLSLPIACVQAEFIWISCKIAFNNKTTKTFTQPVMIPKVKPLKVQRNREWSTSINSSSKGKAQFNVIVLGIDAMSRLSLYRTMPQTVKWLHSRPNSVVELKGYSKVGLNSAPNIFALLTGRNFIADLKPQLAGYSRYVDGITRFIWEDAADAGYRTMFLEEQGEYGIFVFPDFKGFKEVPVDYWPKPFMYSVNKKAKDMGFSYHCIGPKLKSNLYLDYTYSMLKLHGPQRPMWAFTWLSILSHGGAKGGVPLDQPVSDFFTKIENEGILNRSVIIFLADHGFRHGSFRETEQGRLEDSLPFGFVLLPPSLVKQYPYMLTQLQLNSRRLVTSYDLYEVLRDAINISHLQSNHVKSHSKSGISLIRDSVPITRTCGQAWIPNEYCPCSKRELYNNTKLAHIIGNKGIIFLNGMLKNASVDTVSNDTHVCSPWSLLNVTRLTYSSMPNHLEFLFQVNMIAKPQAKFDITVTITRSSWILNEVTRIDRYGELAACATGRIQQYCYCIEKPDNSGNTSTPD</sequence>
<dbReference type="RefSeq" id="XP_022663051.1">
    <property type="nucleotide sequence ID" value="XM_022807316.1"/>
</dbReference>
<proteinExistence type="predicted"/>
<reference evidence="2" key="1">
    <citation type="submission" date="2021-01" db="UniProtKB">
        <authorList>
            <consortium name="EnsemblMetazoa"/>
        </authorList>
    </citation>
    <scope>IDENTIFICATION</scope>
</reference>
<dbReference type="OrthoDB" id="6412187at2759"/>
<dbReference type="SUPFAM" id="SSF53649">
    <property type="entry name" value="Alkaline phosphatase-like"/>
    <property type="match status" value="1"/>
</dbReference>
<dbReference type="GeneID" id="111251069"/>
<dbReference type="InParanoid" id="A0A7M7KB13"/>
<evidence type="ECO:0000313" key="2">
    <source>
        <dbReference type="EnsemblMetazoa" id="XP_022663051"/>
    </source>
</evidence>
<dbReference type="EnsemblMetazoa" id="XM_022807315">
    <property type="protein sequence ID" value="XP_022663050"/>
    <property type="gene ID" value="LOC111251069"/>
</dbReference>
<dbReference type="GO" id="GO:0005615">
    <property type="term" value="C:extracellular space"/>
    <property type="evidence" value="ECO:0007669"/>
    <property type="project" value="TreeGrafter"/>
</dbReference>
<dbReference type="Pfam" id="PF02995">
    <property type="entry name" value="DUF229"/>
    <property type="match status" value="1"/>
</dbReference>
<evidence type="ECO:0000313" key="3">
    <source>
        <dbReference type="Proteomes" id="UP000594260"/>
    </source>
</evidence>